<feature type="modified residue" description="4-aspartylphosphate" evidence="1">
    <location>
        <position position="63"/>
    </location>
</feature>
<dbReference type="SMART" id="SM00448">
    <property type="entry name" value="REC"/>
    <property type="match status" value="1"/>
</dbReference>
<evidence type="ECO:0000259" key="2">
    <source>
        <dbReference type="PROSITE" id="PS50110"/>
    </source>
</evidence>
<feature type="domain" description="Response regulatory" evidence="2">
    <location>
        <begin position="7"/>
        <end position="134"/>
    </location>
</feature>
<gene>
    <name evidence="3" type="ORF">EW142_03475</name>
</gene>
<keyword evidence="1" id="KW-0597">Phosphoprotein</keyword>
<dbReference type="AlphaFoldDB" id="A0A4Q8QEJ6"/>
<reference evidence="3 4" key="1">
    <citation type="submission" date="2019-02" db="EMBL/GenBank/DDBJ databases">
        <title>Draft genome sequence of Muricauda sp. 176CP4-71.</title>
        <authorList>
            <person name="Park J.-S."/>
        </authorList>
    </citation>
    <scope>NUCLEOTIDE SEQUENCE [LARGE SCALE GENOMIC DNA]</scope>
    <source>
        <strain evidence="3 4">176CP4-71</strain>
    </source>
</reference>
<evidence type="ECO:0000313" key="3">
    <source>
        <dbReference type="EMBL" id="TAI48871.1"/>
    </source>
</evidence>
<dbReference type="SUPFAM" id="SSF52172">
    <property type="entry name" value="CheY-like"/>
    <property type="match status" value="1"/>
</dbReference>
<evidence type="ECO:0000313" key="4">
    <source>
        <dbReference type="Proteomes" id="UP000291981"/>
    </source>
</evidence>
<dbReference type="PROSITE" id="PS50110">
    <property type="entry name" value="RESPONSE_REGULATORY"/>
    <property type="match status" value="1"/>
</dbReference>
<dbReference type="EMBL" id="SGIU01000001">
    <property type="protein sequence ID" value="TAI48871.1"/>
    <property type="molecule type" value="Genomic_DNA"/>
</dbReference>
<name>A0A4Q8QEJ6_9FLAO</name>
<accession>A0A4Q8QEJ6</accession>
<comment type="caution">
    <text evidence="3">The sequence shown here is derived from an EMBL/GenBank/DDBJ whole genome shotgun (WGS) entry which is preliminary data.</text>
</comment>
<dbReference type="Proteomes" id="UP000291981">
    <property type="component" value="Unassembled WGS sequence"/>
</dbReference>
<dbReference type="OrthoDB" id="673128at2"/>
<proteinExistence type="predicted"/>
<evidence type="ECO:0000256" key="1">
    <source>
        <dbReference type="PROSITE-ProRule" id="PRU00169"/>
    </source>
</evidence>
<dbReference type="PANTHER" id="PTHR44520:SF2">
    <property type="entry name" value="RESPONSE REGULATOR RCP1"/>
    <property type="match status" value="1"/>
</dbReference>
<dbReference type="GO" id="GO:0000160">
    <property type="term" value="P:phosphorelay signal transduction system"/>
    <property type="evidence" value="ECO:0007669"/>
    <property type="project" value="InterPro"/>
</dbReference>
<dbReference type="InterPro" id="IPR011006">
    <property type="entry name" value="CheY-like_superfamily"/>
</dbReference>
<dbReference type="PANTHER" id="PTHR44520">
    <property type="entry name" value="RESPONSE REGULATOR RCP1-RELATED"/>
    <property type="match status" value="1"/>
</dbReference>
<dbReference type="InterPro" id="IPR052893">
    <property type="entry name" value="TCS_response_regulator"/>
</dbReference>
<sequence length="135" mass="15316">MLQKLKSVLLVDDDETTNFLNKFFVRQLDNDLPVNVANNGKEAIDFIEKGGLEGNTPCLLILDTNMPVMNGWEFLDAFEKKFNEDFKKKVVVVMLTALDVEHTTQMALANPNVTDTAQKPLSDLKFRVLINKHFS</sequence>
<protein>
    <submittedName>
        <fullName evidence="3">Response regulator</fullName>
    </submittedName>
</protein>
<keyword evidence="4" id="KW-1185">Reference proteome</keyword>
<organism evidence="3 4">
    <name type="scientific">Flagellimonas allohymeniacidonis</name>
    <dbReference type="NCBI Taxonomy" id="2517819"/>
    <lineage>
        <taxon>Bacteria</taxon>
        <taxon>Pseudomonadati</taxon>
        <taxon>Bacteroidota</taxon>
        <taxon>Flavobacteriia</taxon>
        <taxon>Flavobacteriales</taxon>
        <taxon>Flavobacteriaceae</taxon>
        <taxon>Flagellimonas</taxon>
    </lineage>
</organism>
<dbReference type="Pfam" id="PF00072">
    <property type="entry name" value="Response_reg"/>
    <property type="match status" value="1"/>
</dbReference>
<dbReference type="InterPro" id="IPR001789">
    <property type="entry name" value="Sig_transdc_resp-reg_receiver"/>
</dbReference>
<dbReference type="Gene3D" id="3.40.50.2300">
    <property type="match status" value="1"/>
</dbReference>